<accession>A0A1F7WCM4</accession>
<dbReference type="AlphaFoldDB" id="A0A1F7WCM4"/>
<evidence type="ECO:0000313" key="1">
    <source>
        <dbReference type="EMBL" id="OGM00581.1"/>
    </source>
</evidence>
<protein>
    <submittedName>
        <fullName evidence="1">Uncharacterized protein</fullName>
    </submittedName>
</protein>
<gene>
    <name evidence="1" type="ORF">A2480_04535</name>
</gene>
<proteinExistence type="predicted"/>
<organism evidence="1 2">
    <name type="scientific">Candidatus Uhrbacteria bacterium RIFOXYC2_FULL_47_19</name>
    <dbReference type="NCBI Taxonomy" id="1802424"/>
    <lineage>
        <taxon>Bacteria</taxon>
        <taxon>Candidatus Uhriibacteriota</taxon>
    </lineage>
</organism>
<reference evidence="1 2" key="1">
    <citation type="journal article" date="2016" name="Nat. Commun.">
        <title>Thousands of microbial genomes shed light on interconnected biogeochemical processes in an aquifer system.</title>
        <authorList>
            <person name="Anantharaman K."/>
            <person name="Brown C.T."/>
            <person name="Hug L.A."/>
            <person name="Sharon I."/>
            <person name="Castelle C.J."/>
            <person name="Probst A.J."/>
            <person name="Thomas B.C."/>
            <person name="Singh A."/>
            <person name="Wilkins M.J."/>
            <person name="Karaoz U."/>
            <person name="Brodie E.L."/>
            <person name="Williams K.H."/>
            <person name="Hubbard S.S."/>
            <person name="Banfield J.F."/>
        </authorList>
    </citation>
    <scope>NUCLEOTIDE SEQUENCE [LARGE SCALE GENOMIC DNA]</scope>
</reference>
<dbReference type="STRING" id="1802424.A2480_04535"/>
<comment type="caution">
    <text evidence="1">The sequence shown here is derived from an EMBL/GenBank/DDBJ whole genome shotgun (WGS) entry which is preliminary data.</text>
</comment>
<evidence type="ECO:0000313" key="2">
    <source>
        <dbReference type="Proteomes" id="UP000176988"/>
    </source>
</evidence>
<dbReference type="EMBL" id="MGFG01000029">
    <property type="protein sequence ID" value="OGM00581.1"/>
    <property type="molecule type" value="Genomic_DNA"/>
</dbReference>
<name>A0A1F7WCM4_9BACT</name>
<dbReference type="Proteomes" id="UP000176988">
    <property type="component" value="Unassembled WGS sequence"/>
</dbReference>
<sequence length="172" mass="18811">MYNSGGKSVGEGNSERKSLTIDLGCCQSDTEVKTVLKRAGCIITANGDDLLRWLEWGRGSAHIISLVIVSDHDLGLLGEYSLQQLLERAKEKGYGICPSIVGPLARLGYHDQPVSEEVFVGMEPVYDDDGCSSLFILARNIETPILSGTFVRLREVFVSGKEKPNLWLLVAP</sequence>